<dbReference type="Proteomes" id="UP000019270">
    <property type="component" value="Unassembled WGS sequence"/>
</dbReference>
<comment type="caution">
    <text evidence="2">The sequence shown here is derived from an EMBL/GenBank/DDBJ whole genome shotgun (WGS) entry which is preliminary data.</text>
</comment>
<name>W7L2X5_CYTFI</name>
<feature type="domain" description="Transposase IS200-like" evidence="1">
    <location>
        <begin position="9"/>
        <end position="66"/>
    </location>
</feature>
<dbReference type="OrthoDB" id="9788881at2"/>
<dbReference type="GO" id="GO:0006313">
    <property type="term" value="P:DNA transposition"/>
    <property type="evidence" value="ECO:0007669"/>
    <property type="project" value="InterPro"/>
</dbReference>
<dbReference type="InterPro" id="IPR002686">
    <property type="entry name" value="Transposase_17"/>
</dbReference>
<dbReference type="EMBL" id="APVL01000012">
    <property type="protein sequence ID" value="EWG09956.1"/>
    <property type="molecule type" value="Genomic_DNA"/>
</dbReference>
<sequence>MSPFSTVTLRTTSEKYKKNCELFIYAWCMMNNHVHLLIKEGNEDISASMKRSGVSYVGYYNWKYRTTDADYVLKLFSDDIKAARSRFKDS</sequence>
<dbReference type="RefSeq" id="WP_035330976.1">
    <property type="nucleotide sequence ID" value="NZ_APVL01000012.1"/>
</dbReference>
<dbReference type="SUPFAM" id="SSF143422">
    <property type="entry name" value="Transposase IS200-like"/>
    <property type="match status" value="1"/>
</dbReference>
<dbReference type="PATRIC" id="fig|1307436.3.peg.3498"/>
<protein>
    <recommendedName>
        <fullName evidence="1">Transposase IS200-like domain-containing protein</fullName>
    </recommendedName>
</protein>
<reference evidence="3" key="1">
    <citation type="submission" date="2013-03" db="EMBL/GenBank/DDBJ databases">
        <title>Draft genome sequence of Bacillus firmus DS1.</title>
        <authorList>
            <person name="Peng D."/>
            <person name="Zhu L."/>
            <person name="Sun M."/>
        </authorList>
    </citation>
    <scope>NUCLEOTIDE SEQUENCE [LARGE SCALE GENOMIC DNA]</scope>
    <source>
        <strain evidence="3">DS1</strain>
    </source>
</reference>
<dbReference type="GO" id="GO:0004803">
    <property type="term" value="F:transposase activity"/>
    <property type="evidence" value="ECO:0007669"/>
    <property type="project" value="InterPro"/>
</dbReference>
<dbReference type="AlphaFoldDB" id="W7L2X5"/>
<dbReference type="Gene3D" id="3.30.70.1290">
    <property type="entry name" value="Transposase IS200-like"/>
    <property type="match status" value="1"/>
</dbReference>
<evidence type="ECO:0000313" key="3">
    <source>
        <dbReference type="Proteomes" id="UP000019270"/>
    </source>
</evidence>
<gene>
    <name evidence="2" type="ORF">PBF_16294</name>
</gene>
<dbReference type="eggNOG" id="COG1943">
    <property type="taxonomic scope" value="Bacteria"/>
</dbReference>
<dbReference type="GO" id="GO:0003677">
    <property type="term" value="F:DNA binding"/>
    <property type="evidence" value="ECO:0007669"/>
    <property type="project" value="InterPro"/>
</dbReference>
<evidence type="ECO:0000259" key="1">
    <source>
        <dbReference type="Pfam" id="PF01797"/>
    </source>
</evidence>
<reference evidence="2 3" key="2">
    <citation type="journal article" date="2016" name="Sci. Rep.">
        <title>A novel serine protease, Sep1, from Bacillus firmus DS-1 has nematicidal activity and degrades multiple intestinal-associated nematode proteins.</title>
        <authorList>
            <person name="Geng C."/>
            <person name="Nie X."/>
            <person name="Tang Z."/>
            <person name="Zhang Y."/>
            <person name="Lin J."/>
            <person name="Sun M."/>
            <person name="Peng D."/>
        </authorList>
    </citation>
    <scope>NUCLEOTIDE SEQUENCE [LARGE SCALE GENOMIC DNA]</scope>
    <source>
        <strain evidence="2 3">DS1</strain>
    </source>
</reference>
<accession>W7L2X5</accession>
<organism evidence="2 3">
    <name type="scientific">Cytobacillus firmus DS1</name>
    <dbReference type="NCBI Taxonomy" id="1307436"/>
    <lineage>
        <taxon>Bacteria</taxon>
        <taxon>Bacillati</taxon>
        <taxon>Bacillota</taxon>
        <taxon>Bacilli</taxon>
        <taxon>Bacillales</taxon>
        <taxon>Bacillaceae</taxon>
        <taxon>Cytobacillus</taxon>
    </lineage>
</organism>
<dbReference type="InterPro" id="IPR036515">
    <property type="entry name" value="Transposase_17_sf"/>
</dbReference>
<dbReference type="Pfam" id="PF01797">
    <property type="entry name" value="Y1_Tnp"/>
    <property type="match status" value="1"/>
</dbReference>
<proteinExistence type="predicted"/>
<evidence type="ECO:0000313" key="2">
    <source>
        <dbReference type="EMBL" id="EWG09956.1"/>
    </source>
</evidence>